<accession>A0AAV3QGW7</accession>
<gene>
    <name evidence="2" type="ORF">LIER_18777</name>
</gene>
<organism evidence="2 3">
    <name type="scientific">Lithospermum erythrorhizon</name>
    <name type="common">Purple gromwell</name>
    <name type="synonym">Lithospermum officinale var. erythrorhizon</name>
    <dbReference type="NCBI Taxonomy" id="34254"/>
    <lineage>
        <taxon>Eukaryota</taxon>
        <taxon>Viridiplantae</taxon>
        <taxon>Streptophyta</taxon>
        <taxon>Embryophyta</taxon>
        <taxon>Tracheophyta</taxon>
        <taxon>Spermatophyta</taxon>
        <taxon>Magnoliopsida</taxon>
        <taxon>eudicotyledons</taxon>
        <taxon>Gunneridae</taxon>
        <taxon>Pentapetalae</taxon>
        <taxon>asterids</taxon>
        <taxon>lamiids</taxon>
        <taxon>Boraginales</taxon>
        <taxon>Boraginaceae</taxon>
        <taxon>Boraginoideae</taxon>
        <taxon>Lithospermeae</taxon>
        <taxon>Lithospermum</taxon>
    </lineage>
</organism>
<comment type="caution">
    <text evidence="2">The sequence shown here is derived from an EMBL/GenBank/DDBJ whole genome shotgun (WGS) entry which is preliminary data.</text>
</comment>
<evidence type="ECO:0000256" key="1">
    <source>
        <dbReference type="SAM" id="MobiDB-lite"/>
    </source>
</evidence>
<name>A0AAV3QGW7_LITER</name>
<dbReference type="Proteomes" id="UP001454036">
    <property type="component" value="Unassembled WGS sequence"/>
</dbReference>
<evidence type="ECO:0000313" key="3">
    <source>
        <dbReference type="Proteomes" id="UP001454036"/>
    </source>
</evidence>
<dbReference type="EMBL" id="BAABME010004541">
    <property type="protein sequence ID" value="GAA0162750.1"/>
    <property type="molecule type" value="Genomic_DNA"/>
</dbReference>
<dbReference type="AlphaFoldDB" id="A0AAV3QGW7"/>
<reference evidence="2 3" key="1">
    <citation type="submission" date="2024-01" db="EMBL/GenBank/DDBJ databases">
        <title>The complete chloroplast genome sequence of Lithospermum erythrorhizon: insights into the phylogenetic relationship among Boraginaceae species and the maternal lineages of purple gromwells.</title>
        <authorList>
            <person name="Okada T."/>
            <person name="Watanabe K."/>
        </authorList>
    </citation>
    <scope>NUCLEOTIDE SEQUENCE [LARGE SCALE GENOMIC DNA]</scope>
</reference>
<evidence type="ECO:0000313" key="2">
    <source>
        <dbReference type="EMBL" id="GAA0162750.1"/>
    </source>
</evidence>
<sequence length="133" mass="15430">MSRKRKSHSPEEEELPNEFFDLEEPEPWWREEGTINNFPKDYGRKNDFFTIKIRPNERFQKLVGHHMYVDGWVKVEGMEVEGDVDNNESVVADDVERVEVEGVEVEGGVVAQTEDVVAQIEDVERLEVQGPQV</sequence>
<proteinExistence type="predicted"/>
<feature type="compositionally biased region" description="Acidic residues" evidence="1">
    <location>
        <begin position="11"/>
        <end position="23"/>
    </location>
</feature>
<feature type="region of interest" description="Disordered" evidence="1">
    <location>
        <begin position="1"/>
        <end position="23"/>
    </location>
</feature>
<keyword evidence="3" id="KW-1185">Reference proteome</keyword>
<protein>
    <submittedName>
        <fullName evidence="2">Uncharacterized protein</fullName>
    </submittedName>
</protein>